<dbReference type="InterPro" id="IPR020846">
    <property type="entry name" value="MFS_dom"/>
</dbReference>
<evidence type="ECO:0000259" key="9">
    <source>
        <dbReference type="PROSITE" id="PS50850"/>
    </source>
</evidence>
<evidence type="ECO:0000256" key="4">
    <source>
        <dbReference type="ARBA" id="ARBA00022597"/>
    </source>
</evidence>
<dbReference type="InParanoid" id="A0A6P7G6X0"/>
<keyword evidence="3" id="KW-1003">Cell membrane</keyword>
<evidence type="ECO:0000256" key="1">
    <source>
        <dbReference type="ARBA" id="ARBA00004651"/>
    </source>
</evidence>
<evidence type="ECO:0000256" key="7">
    <source>
        <dbReference type="ARBA" id="ARBA00023136"/>
    </source>
</evidence>
<dbReference type="PROSITE" id="PS50850">
    <property type="entry name" value="MFS"/>
    <property type="match status" value="1"/>
</dbReference>
<dbReference type="EnsemblMetazoa" id="XM_028286926.2">
    <property type="protein sequence ID" value="XP_028142727.1"/>
    <property type="gene ID" value="LOC114336562"/>
</dbReference>
<dbReference type="GO" id="GO:0005886">
    <property type="term" value="C:plasma membrane"/>
    <property type="evidence" value="ECO:0007669"/>
    <property type="project" value="UniProtKB-SubCell"/>
</dbReference>
<dbReference type="InterPro" id="IPR005829">
    <property type="entry name" value="Sugar_transporter_CS"/>
</dbReference>
<dbReference type="OrthoDB" id="6696619at2759"/>
<dbReference type="PANTHER" id="PTHR48021:SF1">
    <property type="entry name" value="GH07001P-RELATED"/>
    <property type="match status" value="1"/>
</dbReference>
<dbReference type="RefSeq" id="XP_028142727.1">
    <property type="nucleotide sequence ID" value="XM_028286926.1"/>
</dbReference>
<reference evidence="10" key="2">
    <citation type="submission" date="2025-05" db="UniProtKB">
        <authorList>
            <consortium name="EnsemblMetazoa"/>
        </authorList>
    </citation>
    <scope>IDENTIFICATION</scope>
</reference>
<reference evidence="12" key="1">
    <citation type="submission" date="2025-04" db="UniProtKB">
        <authorList>
            <consortium name="RefSeq"/>
        </authorList>
    </citation>
    <scope>IDENTIFICATION</scope>
    <source>
        <tissue evidence="12">Whole insect</tissue>
    </source>
</reference>
<dbReference type="Proteomes" id="UP001652700">
    <property type="component" value="Unplaced"/>
</dbReference>
<keyword evidence="11" id="KW-1185">Reference proteome</keyword>
<evidence type="ECO:0000256" key="8">
    <source>
        <dbReference type="SAM" id="Phobius"/>
    </source>
</evidence>
<dbReference type="InterPro" id="IPR036259">
    <property type="entry name" value="MFS_trans_sf"/>
</dbReference>
<dbReference type="FunFam" id="1.20.1250.20:FF:000218">
    <property type="entry name" value="facilitated trehalose transporter Tret1"/>
    <property type="match status" value="1"/>
</dbReference>
<feature type="transmembrane region" description="Helical" evidence="8">
    <location>
        <begin position="417"/>
        <end position="436"/>
    </location>
</feature>
<feature type="transmembrane region" description="Helical" evidence="8">
    <location>
        <begin position="32"/>
        <end position="62"/>
    </location>
</feature>
<feature type="transmembrane region" description="Helical" evidence="8">
    <location>
        <begin position="321"/>
        <end position="341"/>
    </location>
</feature>
<keyword evidence="5 8" id="KW-0812">Transmembrane</keyword>
<sequence length="486" mass="53732">MTENDQISLLHDDVMPNMESNSVSKESQKSSWIFYVSAFTADLLLLSVGSLNVFPSVVFPVIKNNNTDINPFGEPIKPIEESIMLLSSAISALIGFLLMAKISDKIGRKWSMVGLGISCVGTFTALAFGRHVYVYMVAYFLNGFISAGVVINVSIYNGEISNEDNRAWIGCVVGLSMPAGYLYGYISGVISPHNITLICLTCALPCVLHVLLSYFLIESPTYLTSRRRKVEALDALSKLRIYQDYSDIEKEYQSIEDFSFTGNDNKKATVFSLFKRRVSRKALLIGILLFAAQQLSGSPIITSYLVPIFNKAGTLLSGTTFSIIHGSLQLVVCILATFIVNWFNRRPLILISTLGCAISMTLLGAYFYIKENMVASIEDIRLIPIACIILFDISYGIALGPMPMVLIGELFRNEQRAIGVAIITIVFCVVSGGTTFSYPLLKVLAGEYLNLMLYGLITFVTLFLLFKYLPETKGKTFVEIQEVLSK</sequence>
<organism evidence="12">
    <name type="scientific">Diabrotica virgifera virgifera</name>
    <name type="common">western corn rootworm</name>
    <dbReference type="NCBI Taxonomy" id="50390"/>
    <lineage>
        <taxon>Eukaryota</taxon>
        <taxon>Metazoa</taxon>
        <taxon>Ecdysozoa</taxon>
        <taxon>Arthropoda</taxon>
        <taxon>Hexapoda</taxon>
        <taxon>Insecta</taxon>
        <taxon>Pterygota</taxon>
        <taxon>Neoptera</taxon>
        <taxon>Endopterygota</taxon>
        <taxon>Coleoptera</taxon>
        <taxon>Polyphaga</taxon>
        <taxon>Cucujiformia</taxon>
        <taxon>Chrysomeloidea</taxon>
        <taxon>Chrysomelidae</taxon>
        <taxon>Galerucinae</taxon>
        <taxon>Diabroticina</taxon>
        <taxon>Diabroticites</taxon>
        <taxon>Diabrotica</taxon>
    </lineage>
</organism>
<dbReference type="GO" id="GO:0022857">
    <property type="term" value="F:transmembrane transporter activity"/>
    <property type="evidence" value="ECO:0007669"/>
    <property type="project" value="InterPro"/>
</dbReference>
<dbReference type="AlphaFoldDB" id="A0A6P7G6X0"/>
<protein>
    <submittedName>
        <fullName evidence="12">Sugar transporter ERD6-like 6</fullName>
    </submittedName>
</protein>
<dbReference type="InterPro" id="IPR005828">
    <property type="entry name" value="MFS_sugar_transport-like"/>
</dbReference>
<proteinExistence type="predicted"/>
<evidence type="ECO:0000256" key="3">
    <source>
        <dbReference type="ARBA" id="ARBA00022475"/>
    </source>
</evidence>
<dbReference type="Gene3D" id="1.20.1250.20">
    <property type="entry name" value="MFS general substrate transporter like domains"/>
    <property type="match status" value="1"/>
</dbReference>
<feature type="domain" description="Major facilitator superfamily (MFS) profile" evidence="9">
    <location>
        <begin position="33"/>
        <end position="473"/>
    </location>
</feature>
<dbReference type="SUPFAM" id="SSF103473">
    <property type="entry name" value="MFS general substrate transporter"/>
    <property type="match status" value="1"/>
</dbReference>
<dbReference type="InterPro" id="IPR050549">
    <property type="entry name" value="MFS_Trehalose_Transporter"/>
</dbReference>
<keyword evidence="2" id="KW-0813">Transport</keyword>
<feature type="transmembrane region" description="Helical" evidence="8">
    <location>
        <begin position="82"/>
        <end position="100"/>
    </location>
</feature>
<keyword evidence="7 8" id="KW-0472">Membrane</keyword>
<evidence type="ECO:0000256" key="2">
    <source>
        <dbReference type="ARBA" id="ARBA00022448"/>
    </source>
</evidence>
<feature type="transmembrane region" description="Helical" evidence="8">
    <location>
        <begin position="282"/>
        <end position="301"/>
    </location>
</feature>
<dbReference type="PANTHER" id="PTHR48021">
    <property type="match status" value="1"/>
</dbReference>
<feature type="transmembrane region" description="Helical" evidence="8">
    <location>
        <begin position="348"/>
        <end position="369"/>
    </location>
</feature>
<dbReference type="PROSITE" id="PS00216">
    <property type="entry name" value="SUGAR_TRANSPORT_1"/>
    <property type="match status" value="1"/>
</dbReference>
<feature type="transmembrane region" description="Helical" evidence="8">
    <location>
        <begin position="448"/>
        <end position="466"/>
    </location>
</feature>
<dbReference type="GeneID" id="114336562"/>
<gene>
    <name evidence="12" type="primary">LOC114336562</name>
</gene>
<keyword evidence="6 8" id="KW-1133">Transmembrane helix</keyword>
<evidence type="ECO:0000313" key="11">
    <source>
        <dbReference type="Proteomes" id="UP001652700"/>
    </source>
</evidence>
<feature type="transmembrane region" description="Helical" evidence="8">
    <location>
        <begin position="381"/>
        <end position="405"/>
    </location>
</feature>
<feature type="transmembrane region" description="Helical" evidence="8">
    <location>
        <begin position="167"/>
        <end position="183"/>
    </location>
</feature>
<evidence type="ECO:0000256" key="5">
    <source>
        <dbReference type="ARBA" id="ARBA00022692"/>
    </source>
</evidence>
<evidence type="ECO:0000256" key="6">
    <source>
        <dbReference type="ARBA" id="ARBA00022989"/>
    </source>
</evidence>
<dbReference type="Pfam" id="PF00083">
    <property type="entry name" value="Sugar_tr"/>
    <property type="match status" value="1"/>
</dbReference>
<name>A0A6P7G6X0_DIAVI</name>
<accession>A0A6P7G6X0</accession>
<feature type="transmembrane region" description="Helical" evidence="8">
    <location>
        <begin position="112"/>
        <end position="129"/>
    </location>
</feature>
<feature type="transmembrane region" description="Helical" evidence="8">
    <location>
        <begin position="195"/>
        <end position="217"/>
    </location>
</feature>
<keyword evidence="4" id="KW-0762">Sugar transport</keyword>
<comment type="subcellular location">
    <subcellularLocation>
        <location evidence="1">Cell membrane</location>
        <topology evidence="1">Multi-pass membrane protein</topology>
    </subcellularLocation>
</comment>
<feature type="transmembrane region" description="Helical" evidence="8">
    <location>
        <begin position="135"/>
        <end position="155"/>
    </location>
</feature>
<dbReference type="KEGG" id="dvv:114336562"/>
<evidence type="ECO:0000313" key="12">
    <source>
        <dbReference type="RefSeq" id="XP_028142727.1"/>
    </source>
</evidence>
<evidence type="ECO:0000313" key="10">
    <source>
        <dbReference type="EnsemblMetazoa" id="XP_028142727.1"/>
    </source>
</evidence>